<dbReference type="EMBL" id="GL385395">
    <property type="protein sequence ID" value="EJT81498.1"/>
    <property type="molecule type" value="Genomic_DNA"/>
</dbReference>
<dbReference type="RefSeq" id="XP_009217507.1">
    <property type="nucleotide sequence ID" value="XM_009219243.1"/>
</dbReference>
<feature type="region of interest" description="Disordered" evidence="1">
    <location>
        <begin position="97"/>
        <end position="295"/>
    </location>
</feature>
<sequence>MPLPKAPKAEKAPEVYTPLPPTDRLAKQRRVKQPSSATSTTPQTPQPAPHKKAKMAKGDPIAHSHVDEAGDDQEDIAKNPVLRNSLLNPDLHTDFAAELGEIGPAEEDVAKRPASKNDNRHKNKAMDAPKLVAKRPASKNNKRHVHRETDTGSVSLRPGETSGGQPVEKANVVRSNEDLGSVQKAPAAVGVKDSGSGKKQATDGITQAGKHSRSKTASKKPEYTCGSLMSDAKDQQMTPSTAPNRISGSGSHPSSGSGLASGSLSVPRSRSSSRSGSDPNSHGTPSPGEGYQQVALSTRSNSISISSPVSVSNSDLDSDPGFDTSRLRAATATLAKEGIQSLAAPILVFGRTLRRASRAYDAAAIESLERNVNGTTANLDLVDAATQTVIDLDMANNALRHLHEALVILTDLQRRAAKAPAPAMPPQSRGNKRQRTE</sequence>
<feature type="compositionally biased region" description="Basic and acidic residues" evidence="1">
    <location>
        <begin position="56"/>
        <end position="68"/>
    </location>
</feature>
<proteinExistence type="predicted"/>
<organism evidence="2">
    <name type="scientific">Gaeumannomyces tritici (strain R3-111a-1)</name>
    <name type="common">Wheat and barley take-all root rot fungus</name>
    <name type="synonym">Gaeumannomyces graminis var. tritici</name>
    <dbReference type="NCBI Taxonomy" id="644352"/>
    <lineage>
        <taxon>Eukaryota</taxon>
        <taxon>Fungi</taxon>
        <taxon>Dikarya</taxon>
        <taxon>Ascomycota</taxon>
        <taxon>Pezizomycotina</taxon>
        <taxon>Sordariomycetes</taxon>
        <taxon>Sordariomycetidae</taxon>
        <taxon>Magnaporthales</taxon>
        <taxon>Magnaporthaceae</taxon>
        <taxon>Gaeumannomyces</taxon>
    </lineage>
</organism>
<reference evidence="2" key="2">
    <citation type="submission" date="2010-07" db="EMBL/GenBank/DDBJ databases">
        <authorList>
            <consortium name="The Broad Institute Genome Sequencing Platform"/>
            <consortium name="Broad Institute Genome Sequencing Center for Infectious Disease"/>
            <person name="Ma L.-J."/>
            <person name="Dead R."/>
            <person name="Young S."/>
            <person name="Zeng Q."/>
            <person name="Koehrsen M."/>
            <person name="Alvarado L."/>
            <person name="Berlin A."/>
            <person name="Chapman S.B."/>
            <person name="Chen Z."/>
            <person name="Freedman E."/>
            <person name="Gellesch M."/>
            <person name="Goldberg J."/>
            <person name="Griggs A."/>
            <person name="Gujja S."/>
            <person name="Heilman E.R."/>
            <person name="Heiman D."/>
            <person name="Hepburn T."/>
            <person name="Howarth C."/>
            <person name="Jen D."/>
            <person name="Larson L."/>
            <person name="Mehta T."/>
            <person name="Neiman D."/>
            <person name="Pearson M."/>
            <person name="Roberts A."/>
            <person name="Saif S."/>
            <person name="Shea T."/>
            <person name="Shenoy N."/>
            <person name="Sisk P."/>
            <person name="Stolte C."/>
            <person name="Sykes S."/>
            <person name="Walk T."/>
            <person name="White J."/>
            <person name="Yandava C."/>
            <person name="Haas B."/>
            <person name="Nusbaum C."/>
            <person name="Birren B."/>
        </authorList>
    </citation>
    <scope>NUCLEOTIDE SEQUENCE</scope>
    <source>
        <strain evidence="2">R3-111a-1</strain>
    </source>
</reference>
<reference evidence="3" key="4">
    <citation type="journal article" date="2015" name="G3 (Bethesda)">
        <title>Genome sequences of three phytopathogenic species of the Magnaporthaceae family of fungi.</title>
        <authorList>
            <person name="Okagaki L.H."/>
            <person name="Nunes C.C."/>
            <person name="Sailsbery J."/>
            <person name="Clay B."/>
            <person name="Brown D."/>
            <person name="John T."/>
            <person name="Oh Y."/>
            <person name="Young N."/>
            <person name="Fitzgerald M."/>
            <person name="Haas B.J."/>
            <person name="Zeng Q."/>
            <person name="Young S."/>
            <person name="Adiconis X."/>
            <person name="Fan L."/>
            <person name="Levin J.Z."/>
            <person name="Mitchell T.K."/>
            <person name="Okubara P.A."/>
            <person name="Farman M.L."/>
            <person name="Kohn L.M."/>
            <person name="Birren B."/>
            <person name="Ma L.-J."/>
            <person name="Dean R.A."/>
        </authorList>
    </citation>
    <scope>NUCLEOTIDE SEQUENCE</scope>
    <source>
        <strain evidence="3">R3-111a-1</strain>
    </source>
</reference>
<feature type="compositionally biased region" description="Polar residues" evidence="1">
    <location>
        <begin position="235"/>
        <end position="246"/>
    </location>
</feature>
<keyword evidence="4" id="KW-1185">Reference proteome</keyword>
<accession>J3NJP6</accession>
<feature type="compositionally biased region" description="Low complexity" evidence="1">
    <location>
        <begin position="247"/>
        <end position="277"/>
    </location>
</feature>
<reference evidence="4" key="1">
    <citation type="submission" date="2010-07" db="EMBL/GenBank/DDBJ databases">
        <title>The genome sequence of Gaeumannomyces graminis var. tritici strain R3-111a-1.</title>
        <authorList>
            <consortium name="The Broad Institute Genome Sequencing Platform"/>
            <person name="Ma L.-J."/>
            <person name="Dead R."/>
            <person name="Young S."/>
            <person name="Zeng Q."/>
            <person name="Koehrsen M."/>
            <person name="Alvarado L."/>
            <person name="Berlin A."/>
            <person name="Chapman S.B."/>
            <person name="Chen Z."/>
            <person name="Freedman E."/>
            <person name="Gellesch M."/>
            <person name="Goldberg J."/>
            <person name="Griggs A."/>
            <person name="Gujja S."/>
            <person name="Heilman E.R."/>
            <person name="Heiman D."/>
            <person name="Hepburn T."/>
            <person name="Howarth C."/>
            <person name="Jen D."/>
            <person name="Larson L."/>
            <person name="Mehta T."/>
            <person name="Neiman D."/>
            <person name="Pearson M."/>
            <person name="Roberts A."/>
            <person name="Saif S."/>
            <person name="Shea T."/>
            <person name="Shenoy N."/>
            <person name="Sisk P."/>
            <person name="Stolte C."/>
            <person name="Sykes S."/>
            <person name="Walk T."/>
            <person name="White J."/>
            <person name="Yandava C."/>
            <person name="Haas B."/>
            <person name="Nusbaum C."/>
            <person name="Birren B."/>
        </authorList>
    </citation>
    <scope>NUCLEOTIDE SEQUENCE [LARGE SCALE GENOMIC DNA]</scope>
    <source>
        <strain evidence="4">R3-111a-1</strain>
    </source>
</reference>
<feature type="region of interest" description="Disordered" evidence="1">
    <location>
        <begin position="1"/>
        <end position="81"/>
    </location>
</feature>
<name>J3NJP6_GAET3</name>
<protein>
    <submittedName>
        <fullName evidence="2 3">Uncharacterized protein</fullName>
    </submittedName>
</protein>
<dbReference type="EnsemblFungi" id="EJT81498">
    <property type="protein sequence ID" value="EJT81498"/>
    <property type="gene ID" value="GGTG_01476"/>
</dbReference>
<reference evidence="2" key="3">
    <citation type="submission" date="2010-09" db="EMBL/GenBank/DDBJ databases">
        <title>Annotation of Gaeumannomyces graminis var. tritici R3-111a-1.</title>
        <authorList>
            <consortium name="The Broad Institute Genome Sequencing Platform"/>
            <person name="Ma L.-J."/>
            <person name="Dead R."/>
            <person name="Young S.K."/>
            <person name="Zeng Q."/>
            <person name="Gargeya S."/>
            <person name="Fitzgerald M."/>
            <person name="Haas B."/>
            <person name="Abouelleil A."/>
            <person name="Alvarado L."/>
            <person name="Arachchi H.M."/>
            <person name="Berlin A."/>
            <person name="Brown A."/>
            <person name="Chapman S.B."/>
            <person name="Chen Z."/>
            <person name="Dunbar C."/>
            <person name="Freedman E."/>
            <person name="Gearin G."/>
            <person name="Gellesch M."/>
            <person name="Goldberg J."/>
            <person name="Griggs A."/>
            <person name="Gujja S."/>
            <person name="Heiman D."/>
            <person name="Howarth C."/>
            <person name="Larson L."/>
            <person name="Lui A."/>
            <person name="MacDonald P.J.P."/>
            <person name="Mehta T."/>
            <person name="Montmayeur A."/>
            <person name="Murphy C."/>
            <person name="Neiman D."/>
            <person name="Pearson M."/>
            <person name="Priest M."/>
            <person name="Roberts A."/>
            <person name="Saif S."/>
            <person name="Shea T."/>
            <person name="Shenoy N."/>
            <person name="Sisk P."/>
            <person name="Stolte C."/>
            <person name="Sykes S."/>
            <person name="Yandava C."/>
            <person name="Wortman J."/>
            <person name="Nusbaum C."/>
            <person name="Birren B."/>
        </authorList>
    </citation>
    <scope>NUCLEOTIDE SEQUENCE</scope>
    <source>
        <strain evidence="2">R3-111a-1</strain>
    </source>
</reference>
<feature type="compositionally biased region" description="Low complexity" evidence="1">
    <location>
        <begin position="33"/>
        <end position="43"/>
    </location>
</feature>
<feature type="region of interest" description="Disordered" evidence="1">
    <location>
        <begin position="416"/>
        <end position="437"/>
    </location>
</feature>
<dbReference type="VEuPathDB" id="FungiDB:GGTG_01476"/>
<dbReference type="AlphaFoldDB" id="J3NJP6"/>
<gene>
    <name evidence="3" type="primary">20341934</name>
    <name evidence="2" type="ORF">GGTG_01476</name>
</gene>
<feature type="compositionally biased region" description="Basic and acidic residues" evidence="1">
    <location>
        <begin position="108"/>
        <end position="127"/>
    </location>
</feature>
<dbReference type="HOGENOM" id="CLU_627063_0_0_1"/>
<feature type="compositionally biased region" description="Basic residues" evidence="1">
    <location>
        <begin position="132"/>
        <end position="146"/>
    </location>
</feature>
<reference evidence="3" key="5">
    <citation type="submission" date="2018-04" db="UniProtKB">
        <authorList>
            <consortium name="EnsemblFungi"/>
        </authorList>
    </citation>
    <scope>IDENTIFICATION</scope>
    <source>
        <strain evidence="3">R3-111a-1</strain>
    </source>
</reference>
<evidence type="ECO:0000313" key="4">
    <source>
        <dbReference type="Proteomes" id="UP000006039"/>
    </source>
</evidence>
<dbReference type="Proteomes" id="UP000006039">
    <property type="component" value="Unassembled WGS sequence"/>
</dbReference>
<evidence type="ECO:0000313" key="3">
    <source>
        <dbReference type="EnsemblFungi" id="EJT81498"/>
    </source>
</evidence>
<dbReference type="GeneID" id="20341934"/>
<evidence type="ECO:0000256" key="1">
    <source>
        <dbReference type="SAM" id="MobiDB-lite"/>
    </source>
</evidence>
<evidence type="ECO:0000313" key="2">
    <source>
        <dbReference type="EMBL" id="EJT81498.1"/>
    </source>
</evidence>